<dbReference type="AlphaFoldDB" id="A0A915ING1"/>
<dbReference type="WBParaSite" id="nRc.2.0.1.t15733-RA">
    <property type="protein sequence ID" value="nRc.2.0.1.t15733-RA"/>
    <property type="gene ID" value="nRc.2.0.1.g15733"/>
</dbReference>
<protein>
    <submittedName>
        <fullName evidence="2">Uncharacterized protein</fullName>
    </submittedName>
</protein>
<evidence type="ECO:0000313" key="2">
    <source>
        <dbReference type="WBParaSite" id="nRc.2.0.1.t15733-RA"/>
    </source>
</evidence>
<reference evidence="2" key="1">
    <citation type="submission" date="2022-11" db="UniProtKB">
        <authorList>
            <consortium name="WormBaseParasite"/>
        </authorList>
    </citation>
    <scope>IDENTIFICATION</scope>
</reference>
<proteinExistence type="predicted"/>
<name>A0A915ING1_ROMCU</name>
<evidence type="ECO:0000313" key="1">
    <source>
        <dbReference type="Proteomes" id="UP000887565"/>
    </source>
</evidence>
<accession>A0A915ING1</accession>
<dbReference type="Proteomes" id="UP000887565">
    <property type="component" value="Unplaced"/>
</dbReference>
<sequence>MSQFGWDEKISDVDEIPRLNFKRYRLGVGCIAKIRNSFYRCEILDFNLKRKLKAGIDDENIIESILDLFGVDTGEVYENIPGDKVFVVADEPTLTMTPHMVICCSLKGIKSTGYSPDDDVVMNKFENFIQRRKCRFMDYVDNNYQVEFLMAKGDSLGDHLVALRVALYREFISSVLKNPAIYVR</sequence>
<organism evidence="1 2">
    <name type="scientific">Romanomermis culicivorax</name>
    <name type="common">Nematode worm</name>
    <dbReference type="NCBI Taxonomy" id="13658"/>
    <lineage>
        <taxon>Eukaryota</taxon>
        <taxon>Metazoa</taxon>
        <taxon>Ecdysozoa</taxon>
        <taxon>Nematoda</taxon>
        <taxon>Enoplea</taxon>
        <taxon>Dorylaimia</taxon>
        <taxon>Mermithida</taxon>
        <taxon>Mermithoidea</taxon>
        <taxon>Mermithidae</taxon>
        <taxon>Romanomermis</taxon>
    </lineage>
</organism>
<keyword evidence="1" id="KW-1185">Reference proteome</keyword>